<dbReference type="PANTHER" id="PTHR11105">
    <property type="entry name" value="CITRATE LYASE SUBUNIT BETA-RELATED"/>
    <property type="match status" value="1"/>
</dbReference>
<dbReference type="GO" id="GO:0106121">
    <property type="term" value="P:positive regulation of cobalamin metabolic process"/>
    <property type="evidence" value="ECO:0007669"/>
    <property type="project" value="Ensembl"/>
</dbReference>
<dbReference type="EC" id="3.1.2.30" evidence="18"/>
<evidence type="ECO:0000256" key="2">
    <source>
        <dbReference type="ARBA" id="ARBA00004173"/>
    </source>
</evidence>
<dbReference type="Proteomes" id="UP000008225">
    <property type="component" value="Chromosome 1"/>
</dbReference>
<reference evidence="25" key="3">
    <citation type="submission" date="2025-09" db="UniProtKB">
        <authorList>
            <consortium name="Ensembl"/>
        </authorList>
    </citation>
    <scope>IDENTIFICATION</scope>
</reference>
<dbReference type="InterPro" id="IPR040186">
    <property type="entry name" value="Citramalyl-CoA_lyase"/>
</dbReference>
<reference evidence="25 26" key="1">
    <citation type="submission" date="2009-03" db="EMBL/GenBank/DDBJ databases">
        <authorList>
            <person name="Warren W."/>
            <person name="Ye L."/>
            <person name="Minx P."/>
            <person name="Worley K."/>
            <person name="Gibbs R."/>
            <person name="Wilson R.K."/>
        </authorList>
    </citation>
    <scope>NUCLEOTIDE SEQUENCE [LARGE SCALE GENOMIC DNA]</scope>
</reference>
<gene>
    <name evidence="25" type="primary">CLYBL</name>
</gene>
<name>A0A8I3WH03_CALJA</name>
<evidence type="ECO:0000256" key="21">
    <source>
        <dbReference type="ARBA" id="ARBA00076231"/>
    </source>
</evidence>
<evidence type="ECO:0000256" key="15">
    <source>
        <dbReference type="ARBA" id="ARBA00051672"/>
    </source>
</evidence>
<evidence type="ECO:0000313" key="25">
    <source>
        <dbReference type="Ensembl" id="ENSCJAP00000089854.1"/>
    </source>
</evidence>
<evidence type="ECO:0000256" key="3">
    <source>
        <dbReference type="ARBA" id="ARBA00011233"/>
    </source>
</evidence>
<dbReference type="Gene3D" id="3.20.20.60">
    <property type="entry name" value="Phosphoenolpyruvate-binding domains"/>
    <property type="match status" value="1"/>
</dbReference>
<sequence>MRGREWTGVWSWGVESGVGVAKGKGRGARVGKMALRLLRRAARGAAAAAPLRLRASLAADIPRFGYSSSSSHKYVPRRAVLYVPGNDEKKIKKIPSLHVDCAVLDCEDGVAANKKNEARLRIVKTLEDFDLGSTEKCVRVNSVSSGLAEEDLETLLQSRVLPSSLMLPKVESPEEIQWFADKFSFHLKGRKLEQPMNLIPFVETAMGLLNFKAVCEETLKIGPQVGLFLDAVVFGGEDFRASIGATSSKETLDILYARQKIVVVAKAFGLQAIDLVYIDFRDGDGLLRQSQEGAAMGFTGKQVIHPNQIAVVQEQFSPSPEKMKWAEELIAAFTEHQQLGKVNVLLMPWVKVVFKILSGRMKQICCVNGLRKLIVSGERGRGGKNIHQ</sequence>
<comment type="subunit">
    <text evidence="3">Homotrimer.</text>
</comment>
<evidence type="ECO:0000256" key="7">
    <source>
        <dbReference type="ARBA" id="ARBA00022801"/>
    </source>
</evidence>
<dbReference type="GO" id="GO:0004474">
    <property type="term" value="F:malate synthase activity"/>
    <property type="evidence" value="ECO:0007669"/>
    <property type="project" value="UniProtKB-EC"/>
</dbReference>
<dbReference type="GeneTree" id="ENSGT00390000017163"/>
<evidence type="ECO:0000256" key="9">
    <source>
        <dbReference type="ARBA" id="ARBA00022946"/>
    </source>
</evidence>
<protein>
    <recommendedName>
        <fullName evidence="20">Citramalyl-CoA lyase, mitochondrial</fullName>
        <ecNumber evidence="4">2.3.3.9</ecNumber>
        <ecNumber evidence="18">3.1.2.30</ecNumber>
        <ecNumber evidence="19">4.1.3.25</ecNumber>
    </recommendedName>
    <alternativeName>
        <fullName evidence="22">(3S)-malyl-CoA thioesterase</fullName>
    </alternativeName>
    <alternativeName>
        <fullName evidence="23">Beta-methylmalate synthase</fullName>
    </alternativeName>
    <alternativeName>
        <fullName evidence="21">Malate synthase</fullName>
    </alternativeName>
</protein>
<evidence type="ECO:0000256" key="6">
    <source>
        <dbReference type="ARBA" id="ARBA00022723"/>
    </source>
</evidence>
<evidence type="ECO:0000256" key="22">
    <source>
        <dbReference type="ARBA" id="ARBA00076788"/>
    </source>
</evidence>
<accession>A0A8I3WH03</accession>
<dbReference type="PANTHER" id="PTHR11105:SF0">
    <property type="entry name" value="CITRAMALYL-COA LYASE, MITOCHONDRIAL"/>
    <property type="match status" value="1"/>
</dbReference>
<dbReference type="FunFam" id="3.20.20.60:FF:000014">
    <property type="entry name" value="Citrate lyase subunit beta-like protein"/>
    <property type="match status" value="1"/>
</dbReference>
<dbReference type="InterPro" id="IPR005000">
    <property type="entry name" value="Aldolase/citrate-lyase_domain"/>
</dbReference>
<evidence type="ECO:0000256" key="12">
    <source>
        <dbReference type="ARBA" id="ARBA00023239"/>
    </source>
</evidence>
<organism evidence="25 26">
    <name type="scientific">Callithrix jacchus</name>
    <name type="common">White-tufted-ear marmoset</name>
    <name type="synonym">Simia Jacchus</name>
    <dbReference type="NCBI Taxonomy" id="9483"/>
    <lineage>
        <taxon>Eukaryota</taxon>
        <taxon>Metazoa</taxon>
        <taxon>Chordata</taxon>
        <taxon>Craniata</taxon>
        <taxon>Vertebrata</taxon>
        <taxon>Euteleostomi</taxon>
        <taxon>Mammalia</taxon>
        <taxon>Eutheria</taxon>
        <taxon>Euarchontoglires</taxon>
        <taxon>Primates</taxon>
        <taxon>Haplorrhini</taxon>
        <taxon>Platyrrhini</taxon>
        <taxon>Cebidae</taxon>
        <taxon>Callitrichinae</taxon>
        <taxon>Callithrix</taxon>
        <taxon>Callithrix</taxon>
    </lineage>
</organism>
<evidence type="ECO:0000256" key="17">
    <source>
        <dbReference type="ARBA" id="ARBA00061542"/>
    </source>
</evidence>
<dbReference type="GO" id="GO:0005739">
    <property type="term" value="C:mitochondrion"/>
    <property type="evidence" value="ECO:0007669"/>
    <property type="project" value="UniProtKB-SubCell"/>
</dbReference>
<comment type="similarity">
    <text evidence="17">Belongs to the HpcH/HpaI aldolase family. Citrate lyase beta subunit-like subfamily.</text>
</comment>
<dbReference type="GO" id="GO:0070207">
    <property type="term" value="P:protein homotrimerization"/>
    <property type="evidence" value="ECO:0007669"/>
    <property type="project" value="Ensembl"/>
</dbReference>
<comment type="subcellular location">
    <subcellularLocation>
        <location evidence="2">Mitochondrion</location>
    </subcellularLocation>
</comment>
<dbReference type="InterPro" id="IPR040442">
    <property type="entry name" value="Pyrv_kinase-like_dom_sf"/>
</dbReference>
<dbReference type="InterPro" id="IPR015813">
    <property type="entry name" value="Pyrv/PenolPyrv_kinase-like_dom"/>
</dbReference>
<keyword evidence="10" id="KW-0007">Acetylation</keyword>
<keyword evidence="6" id="KW-0479">Metal-binding</keyword>
<dbReference type="SUPFAM" id="SSF51621">
    <property type="entry name" value="Phosphoenolpyruvate/pyruvate domain"/>
    <property type="match status" value="1"/>
</dbReference>
<keyword evidence="7" id="KW-0378">Hydrolase</keyword>
<evidence type="ECO:0000256" key="13">
    <source>
        <dbReference type="ARBA" id="ARBA00047918"/>
    </source>
</evidence>
<comment type="function">
    <text evidence="16">Mitochondrial citramalyl-CoA lyase indirectly involved in the vitamin B12 metabolism. Converts citramalyl-CoA into acetyl-CoA and pyruvate in the C5-dicarboxylate catabolism pathway. The C5-dicarboxylate catabolism pathway is required to detoxify itaconate, a vitamin B12-poisoning metabolite. Also acts as a malate synthase in vitro, converting glyoxylate and acetyl-CoA to malate. Also displays malyl-CoA thioesterase activity. Also acts as a beta-methylmalate synthase in vitro, by mediating conversion of glyoxylate and propionyl-CoA to beta-methylmalate. Also has very weak citramalate synthase activity in vitro.</text>
</comment>
<keyword evidence="26" id="KW-1185">Reference proteome</keyword>
<evidence type="ECO:0000256" key="10">
    <source>
        <dbReference type="ARBA" id="ARBA00022990"/>
    </source>
</evidence>
<evidence type="ECO:0000256" key="16">
    <source>
        <dbReference type="ARBA" id="ARBA00055540"/>
    </source>
</evidence>
<comment type="catalytic activity">
    <reaction evidence="14">
        <text>propanoyl-CoA + glyoxylate + H2O = 3-methylmalate + CoA + H(+)</text>
        <dbReference type="Rhea" id="RHEA:47628"/>
        <dbReference type="ChEBI" id="CHEBI:15377"/>
        <dbReference type="ChEBI" id="CHEBI:15378"/>
        <dbReference type="ChEBI" id="CHEBI:36655"/>
        <dbReference type="ChEBI" id="CHEBI:57287"/>
        <dbReference type="ChEBI" id="CHEBI:57392"/>
        <dbReference type="ChEBI" id="CHEBI:87810"/>
    </reaction>
</comment>
<comment type="catalytic activity">
    <reaction evidence="15">
        <text>(3S)-citramalyl-CoA = pyruvate + acetyl-CoA</text>
        <dbReference type="Rhea" id="RHEA:22612"/>
        <dbReference type="ChEBI" id="CHEBI:15361"/>
        <dbReference type="ChEBI" id="CHEBI:57288"/>
        <dbReference type="ChEBI" id="CHEBI:58668"/>
        <dbReference type="EC" id="4.1.3.25"/>
    </reaction>
</comment>
<evidence type="ECO:0000256" key="5">
    <source>
        <dbReference type="ARBA" id="ARBA00022679"/>
    </source>
</evidence>
<evidence type="ECO:0000256" key="11">
    <source>
        <dbReference type="ARBA" id="ARBA00023128"/>
    </source>
</evidence>
<evidence type="ECO:0000256" key="1">
    <source>
        <dbReference type="ARBA" id="ARBA00001946"/>
    </source>
</evidence>
<evidence type="ECO:0000256" key="8">
    <source>
        <dbReference type="ARBA" id="ARBA00022842"/>
    </source>
</evidence>
<dbReference type="EC" id="2.3.3.9" evidence="4"/>
<comment type="cofactor">
    <cofactor evidence="1">
        <name>Mg(2+)</name>
        <dbReference type="ChEBI" id="CHEBI:18420"/>
    </cofactor>
</comment>
<dbReference type="Pfam" id="PF03328">
    <property type="entry name" value="HpcH_HpaI"/>
    <property type="match status" value="1"/>
</dbReference>
<dbReference type="GO" id="GO:0000287">
    <property type="term" value="F:magnesium ion binding"/>
    <property type="evidence" value="ECO:0007669"/>
    <property type="project" value="Ensembl"/>
</dbReference>
<evidence type="ECO:0000256" key="14">
    <source>
        <dbReference type="ARBA" id="ARBA00051623"/>
    </source>
</evidence>
<evidence type="ECO:0000313" key="26">
    <source>
        <dbReference type="Proteomes" id="UP000008225"/>
    </source>
</evidence>
<evidence type="ECO:0000256" key="18">
    <source>
        <dbReference type="ARBA" id="ARBA00066460"/>
    </source>
</evidence>
<evidence type="ECO:0000256" key="23">
    <source>
        <dbReference type="ARBA" id="ARBA00083020"/>
    </source>
</evidence>
<dbReference type="AlphaFoldDB" id="A0A8I3WH03"/>
<keyword evidence="12" id="KW-0456">Lyase</keyword>
<keyword evidence="5" id="KW-0808">Transferase</keyword>
<feature type="domain" description="HpcH/HpaI aldolase/citrate lyase" evidence="24">
    <location>
        <begin position="78"/>
        <end position="306"/>
    </location>
</feature>
<evidence type="ECO:0000256" key="19">
    <source>
        <dbReference type="ARBA" id="ARBA00066840"/>
    </source>
</evidence>
<dbReference type="EC" id="4.1.3.25" evidence="19"/>
<dbReference type="Ensembl" id="ENSCJAT00000135025.1">
    <property type="protein sequence ID" value="ENSCJAP00000089854.1"/>
    <property type="gene ID" value="ENSCJAG00000020979.5"/>
</dbReference>
<comment type="catalytic activity">
    <reaction evidence="13">
        <text>glyoxylate + acetyl-CoA + H2O = (S)-malate + CoA + H(+)</text>
        <dbReference type="Rhea" id="RHEA:18181"/>
        <dbReference type="ChEBI" id="CHEBI:15377"/>
        <dbReference type="ChEBI" id="CHEBI:15378"/>
        <dbReference type="ChEBI" id="CHEBI:15589"/>
        <dbReference type="ChEBI" id="CHEBI:36655"/>
        <dbReference type="ChEBI" id="CHEBI:57287"/>
        <dbReference type="ChEBI" id="CHEBI:57288"/>
        <dbReference type="EC" id="2.3.3.9"/>
    </reaction>
</comment>
<dbReference type="GO" id="GO:0047777">
    <property type="term" value="F:(S)-citramalyl-CoA lyase activity"/>
    <property type="evidence" value="ECO:0007669"/>
    <property type="project" value="UniProtKB-EC"/>
</dbReference>
<dbReference type="GO" id="GO:0016787">
    <property type="term" value="F:hydrolase activity"/>
    <property type="evidence" value="ECO:0007669"/>
    <property type="project" value="UniProtKB-KW"/>
</dbReference>
<evidence type="ECO:0000256" key="20">
    <source>
        <dbReference type="ARBA" id="ARBA00072098"/>
    </source>
</evidence>
<evidence type="ECO:0000259" key="24">
    <source>
        <dbReference type="Pfam" id="PF03328"/>
    </source>
</evidence>
<keyword evidence="11" id="KW-0496">Mitochondrion</keyword>
<keyword evidence="9" id="KW-0809">Transit peptide</keyword>
<reference evidence="25" key="2">
    <citation type="submission" date="2025-08" db="UniProtKB">
        <authorList>
            <consortium name="Ensembl"/>
        </authorList>
    </citation>
    <scope>IDENTIFICATION</scope>
</reference>
<proteinExistence type="inferred from homology"/>
<keyword evidence="8" id="KW-0460">Magnesium</keyword>
<evidence type="ECO:0000256" key="4">
    <source>
        <dbReference type="ARBA" id="ARBA00012636"/>
    </source>
</evidence>